<name>A0AAJ5WVJ8_9BACT</name>
<dbReference type="AlphaFoldDB" id="A0AAJ5WVJ8"/>
<evidence type="ECO:0000313" key="2">
    <source>
        <dbReference type="Proteomes" id="UP001220610"/>
    </source>
</evidence>
<organism evidence="1 2">
    <name type="scientific">Candidatus Pseudobacter hemicellulosilyticus</name>
    <dbReference type="NCBI Taxonomy" id="3121375"/>
    <lineage>
        <taxon>Bacteria</taxon>
        <taxon>Pseudomonadati</taxon>
        <taxon>Bacteroidota</taxon>
        <taxon>Chitinophagia</taxon>
        <taxon>Chitinophagales</taxon>
        <taxon>Chitinophagaceae</taxon>
        <taxon>Pseudobacter</taxon>
    </lineage>
</organism>
<accession>A0AAJ5WVJ8</accession>
<reference evidence="1" key="1">
    <citation type="submission" date="2023-03" db="EMBL/GenBank/DDBJ databases">
        <title>Andean soil-derived lignocellulolytic bacterial consortium as a source of novel taxa and putative plastic-active enzymes.</title>
        <authorList>
            <person name="Diaz-Garcia L."/>
            <person name="Chuvochina M."/>
            <person name="Feuerriegel G."/>
            <person name="Bunk B."/>
            <person name="Sproer C."/>
            <person name="Streit W.R."/>
            <person name="Rodriguez L.M."/>
            <person name="Overmann J."/>
            <person name="Jimenez D.J."/>
        </authorList>
    </citation>
    <scope>NUCLEOTIDE SEQUENCE</scope>
    <source>
        <strain evidence="1">MAG 7</strain>
    </source>
</reference>
<dbReference type="Proteomes" id="UP001220610">
    <property type="component" value="Chromosome"/>
</dbReference>
<gene>
    <name evidence="1" type="ORF">P0Y53_10690</name>
</gene>
<sequence>MLMDLLRNAYKSKRIISVCLHKVDWDKRVLGYIRAFKKESIVVQEVDIFGDVVRERSIALSAIRIVETGDRYNLHLERLKAVAKRLKKVKPLFYVNSGERFAGKLALLTEKECVCTLFWNTEFMTGIIKEVTANSILVETVGYTGIREGESWCSLKGMTRIRYQGPREAKIDYLLNGVNTNG</sequence>
<proteinExistence type="predicted"/>
<dbReference type="EMBL" id="CP119311">
    <property type="protein sequence ID" value="WEK37966.1"/>
    <property type="molecule type" value="Genomic_DNA"/>
</dbReference>
<evidence type="ECO:0000313" key="1">
    <source>
        <dbReference type="EMBL" id="WEK37966.1"/>
    </source>
</evidence>
<protein>
    <submittedName>
        <fullName evidence="1">Uncharacterized protein</fullName>
    </submittedName>
</protein>